<dbReference type="Pfam" id="PF13456">
    <property type="entry name" value="RVT_3"/>
    <property type="match status" value="1"/>
</dbReference>
<dbReference type="InterPro" id="IPR000863">
    <property type="entry name" value="Sulfotransferase_dom"/>
</dbReference>
<dbReference type="PANTHER" id="PTHR11783">
    <property type="entry name" value="SULFOTRANSFERASE SULT"/>
    <property type="match status" value="1"/>
</dbReference>
<dbReference type="CDD" id="cd06222">
    <property type="entry name" value="RNase_H_like"/>
    <property type="match status" value="1"/>
</dbReference>
<dbReference type="Gene3D" id="3.30.420.10">
    <property type="entry name" value="Ribonuclease H-like superfamily/Ribonuclease H"/>
    <property type="match status" value="1"/>
</dbReference>
<dbReference type="Proteomes" id="UP000634136">
    <property type="component" value="Unassembled WGS sequence"/>
</dbReference>
<sequence>MEETPTTETFHEEMLHSLPREKGWTDPYIYLFQHIWCRQPHIKAIISFQKHFQAKHDDIIIASLPKAGTTWLKALAFATAKRHRFIPSQNDHPLLNSNSHTLVPFFELTIYSDNNPNYVDPSTLPEPRIFGTHIPFPSLSNSIHNSNCKIIYICRNPFDTFISFWHFSNNMILSQSSQSLPTLTLEEAFERYSEGKHPFGPFWSNILGYWKASQDKPSKVLFLKYEELKADTKFELKRMAQFLDCPFTQEEESGGIIDSIIELCSFGKMKELEVNKSGKIPDRRIIENKHFFRKGEIGDWINYFSPEMTEKLSKVIEEKFDQSAWSHPEEEWLKVNVDGACKSGTTERASCGGVIRDHEGRFLLGFTKNLGYCDVISAELWGIKMGLEVAWEMGARKIVIEMDSTYAHQLVLSRVQELHPCLSLVNAIHQILARQWEVQIVHVLREANRVADFFASCATHESLDLVKFVQPPLDATHLISADANGIGTIRGLAS</sequence>
<dbReference type="GO" id="GO:0003676">
    <property type="term" value="F:nucleic acid binding"/>
    <property type="evidence" value="ECO:0007669"/>
    <property type="project" value="InterPro"/>
</dbReference>
<dbReference type="GO" id="GO:0004523">
    <property type="term" value="F:RNA-DNA hybrid ribonuclease activity"/>
    <property type="evidence" value="ECO:0007669"/>
    <property type="project" value="InterPro"/>
</dbReference>
<dbReference type="EC" id="2.8.2.-" evidence="3"/>
<dbReference type="EMBL" id="JAAIUW010000004">
    <property type="protein sequence ID" value="KAF7836240.1"/>
    <property type="molecule type" value="Genomic_DNA"/>
</dbReference>
<dbReference type="PROSITE" id="PS50879">
    <property type="entry name" value="RNASE_H_1"/>
    <property type="match status" value="1"/>
</dbReference>
<protein>
    <recommendedName>
        <fullName evidence="3">Sulfotransferase</fullName>
        <ecNumber evidence="3">2.8.2.-</ecNumber>
    </recommendedName>
</protein>
<evidence type="ECO:0000313" key="5">
    <source>
        <dbReference type="EMBL" id="KAF7836240.1"/>
    </source>
</evidence>
<feature type="domain" description="RNase H type-1" evidence="4">
    <location>
        <begin position="329"/>
        <end position="460"/>
    </location>
</feature>
<proteinExistence type="inferred from homology"/>
<dbReference type="OrthoDB" id="205623at2759"/>
<gene>
    <name evidence="5" type="ORF">G2W53_011099</name>
</gene>
<organism evidence="5 6">
    <name type="scientific">Senna tora</name>
    <dbReference type="NCBI Taxonomy" id="362788"/>
    <lineage>
        <taxon>Eukaryota</taxon>
        <taxon>Viridiplantae</taxon>
        <taxon>Streptophyta</taxon>
        <taxon>Embryophyta</taxon>
        <taxon>Tracheophyta</taxon>
        <taxon>Spermatophyta</taxon>
        <taxon>Magnoliopsida</taxon>
        <taxon>eudicotyledons</taxon>
        <taxon>Gunneridae</taxon>
        <taxon>Pentapetalae</taxon>
        <taxon>rosids</taxon>
        <taxon>fabids</taxon>
        <taxon>Fabales</taxon>
        <taxon>Fabaceae</taxon>
        <taxon>Caesalpinioideae</taxon>
        <taxon>Cassia clade</taxon>
        <taxon>Senna</taxon>
    </lineage>
</organism>
<accession>A0A834X0L7</accession>
<dbReference type="InterPro" id="IPR036397">
    <property type="entry name" value="RNaseH_sf"/>
</dbReference>
<dbReference type="SUPFAM" id="SSF52540">
    <property type="entry name" value="P-loop containing nucleoside triphosphate hydrolases"/>
    <property type="match status" value="1"/>
</dbReference>
<dbReference type="InterPro" id="IPR044730">
    <property type="entry name" value="RNase_H-like_dom_plant"/>
</dbReference>
<evidence type="ECO:0000256" key="3">
    <source>
        <dbReference type="RuleBase" id="RU361155"/>
    </source>
</evidence>
<dbReference type="InterPro" id="IPR002156">
    <property type="entry name" value="RNaseH_domain"/>
</dbReference>
<reference evidence="5" key="1">
    <citation type="submission" date="2020-09" db="EMBL/GenBank/DDBJ databases">
        <title>Genome-Enabled Discovery of Anthraquinone Biosynthesis in Senna tora.</title>
        <authorList>
            <person name="Kang S.-H."/>
            <person name="Pandey R.P."/>
            <person name="Lee C.-M."/>
            <person name="Sim J.-S."/>
            <person name="Jeong J.-T."/>
            <person name="Choi B.-S."/>
            <person name="Jung M."/>
            <person name="Ginzburg D."/>
            <person name="Zhao K."/>
            <person name="Won S.Y."/>
            <person name="Oh T.-J."/>
            <person name="Yu Y."/>
            <person name="Kim N.-H."/>
            <person name="Lee O.R."/>
            <person name="Lee T.-H."/>
            <person name="Bashyal P."/>
            <person name="Kim T.-S."/>
            <person name="Lee W.-H."/>
            <person name="Kawkins C."/>
            <person name="Kim C.-K."/>
            <person name="Kim J.S."/>
            <person name="Ahn B.O."/>
            <person name="Rhee S.Y."/>
            <person name="Sohng J.K."/>
        </authorList>
    </citation>
    <scope>NUCLEOTIDE SEQUENCE</scope>
    <source>
        <tissue evidence="5">Leaf</tissue>
    </source>
</reference>
<dbReference type="GO" id="GO:0008146">
    <property type="term" value="F:sulfotransferase activity"/>
    <property type="evidence" value="ECO:0007669"/>
    <property type="project" value="InterPro"/>
</dbReference>
<name>A0A834X0L7_9FABA</name>
<keyword evidence="2 3" id="KW-0808">Transferase</keyword>
<dbReference type="AlphaFoldDB" id="A0A834X0L7"/>
<dbReference type="Gene3D" id="3.40.50.300">
    <property type="entry name" value="P-loop containing nucleotide triphosphate hydrolases"/>
    <property type="match status" value="1"/>
</dbReference>
<dbReference type="SUPFAM" id="SSF53098">
    <property type="entry name" value="Ribonuclease H-like"/>
    <property type="match status" value="1"/>
</dbReference>
<evidence type="ECO:0000259" key="4">
    <source>
        <dbReference type="PROSITE" id="PS50879"/>
    </source>
</evidence>
<dbReference type="InterPro" id="IPR027417">
    <property type="entry name" value="P-loop_NTPase"/>
</dbReference>
<evidence type="ECO:0000313" key="6">
    <source>
        <dbReference type="Proteomes" id="UP000634136"/>
    </source>
</evidence>
<comment type="similarity">
    <text evidence="1 3">Belongs to the sulfotransferase 1 family.</text>
</comment>
<comment type="caution">
    <text evidence="5">The sequence shown here is derived from an EMBL/GenBank/DDBJ whole genome shotgun (WGS) entry which is preliminary data.</text>
</comment>
<evidence type="ECO:0000256" key="1">
    <source>
        <dbReference type="ARBA" id="ARBA00005771"/>
    </source>
</evidence>
<dbReference type="Pfam" id="PF00685">
    <property type="entry name" value="Sulfotransfer_1"/>
    <property type="match status" value="1"/>
</dbReference>
<dbReference type="InterPro" id="IPR012337">
    <property type="entry name" value="RNaseH-like_sf"/>
</dbReference>
<keyword evidence="6" id="KW-1185">Reference proteome</keyword>
<evidence type="ECO:0000256" key="2">
    <source>
        <dbReference type="ARBA" id="ARBA00022679"/>
    </source>
</evidence>